<evidence type="ECO:0000313" key="2">
    <source>
        <dbReference type="EMBL" id="KHN74445.1"/>
    </source>
</evidence>
<gene>
    <name evidence="2" type="primary">mig-10</name>
    <name evidence="2" type="ORF">Tcan_04552</name>
</gene>
<feature type="region of interest" description="Disordered" evidence="1">
    <location>
        <begin position="366"/>
        <end position="400"/>
    </location>
</feature>
<keyword evidence="3" id="KW-1185">Reference proteome</keyword>
<reference evidence="2 3" key="1">
    <citation type="submission" date="2014-11" db="EMBL/GenBank/DDBJ databases">
        <title>Genetic blueprint of the zoonotic pathogen Toxocara canis.</title>
        <authorList>
            <person name="Zhu X.-Q."/>
            <person name="Korhonen P.K."/>
            <person name="Cai H."/>
            <person name="Young N.D."/>
            <person name="Nejsum P."/>
            <person name="von Samson-Himmelstjerna G."/>
            <person name="Boag P.R."/>
            <person name="Tan P."/>
            <person name="Li Q."/>
            <person name="Min J."/>
            <person name="Yang Y."/>
            <person name="Wang X."/>
            <person name="Fang X."/>
            <person name="Hall R.S."/>
            <person name="Hofmann A."/>
            <person name="Sternberg P.W."/>
            <person name="Jex A.R."/>
            <person name="Gasser R.B."/>
        </authorList>
    </citation>
    <scope>NUCLEOTIDE SEQUENCE [LARGE SCALE GENOMIC DNA]</scope>
    <source>
        <strain evidence="2">PN_DK_2014</strain>
    </source>
</reference>
<evidence type="ECO:0000256" key="1">
    <source>
        <dbReference type="SAM" id="MobiDB-lite"/>
    </source>
</evidence>
<comment type="caution">
    <text evidence="2">The sequence shown here is derived from an EMBL/GenBank/DDBJ whole genome shotgun (WGS) entry which is preliminary data.</text>
</comment>
<feature type="compositionally biased region" description="Polar residues" evidence="1">
    <location>
        <begin position="377"/>
        <end position="389"/>
    </location>
</feature>
<feature type="compositionally biased region" description="Low complexity" evidence="1">
    <location>
        <begin position="366"/>
        <end position="376"/>
    </location>
</feature>
<sequence length="400" mass="43741">MDEVFLRLVRLSTLDLLVVYSQLDNRAFEGHQLCIILLSSLLNSGPHLESSELCASASLCSDSVHLTQEAFLFDALPKPERSENSTETERCIATTDAGIVATPKEQNTTAKMFAHLQRGHFCCGCVHLDGQVHRDDKRPDPSRGHMTQQLCPRFSLQINDRLSDQLLSTDGIMKELLRGGVHSRLYGDNLSSVKVGCAEDPFLLVETDGIMKELLRGGVHSRLYGDNLSSVKVGCAEDPFLLVEMEPAYGNVRHIRTQPDPGGLHPQQQQQQQTLQGGSAATLDAQQRSQNAEGGNAEGGVKVRPRPQVPPKPQMDAVRYSMANVQESCDWELDTLLNELSALESQLNSTAGGDQLLLGLPTLPVSSSKSNSANLSQRNSTLSAATTQHAHIDSHNKRYV</sequence>
<dbReference type="AlphaFoldDB" id="A0A0B2V035"/>
<feature type="compositionally biased region" description="Polar residues" evidence="1">
    <location>
        <begin position="284"/>
        <end position="293"/>
    </location>
</feature>
<dbReference type="EMBL" id="JPKZ01002910">
    <property type="protein sequence ID" value="KHN74445.1"/>
    <property type="molecule type" value="Genomic_DNA"/>
</dbReference>
<feature type="compositionally biased region" description="Low complexity" evidence="1">
    <location>
        <begin position="258"/>
        <end position="278"/>
    </location>
</feature>
<feature type="compositionally biased region" description="Basic and acidic residues" evidence="1">
    <location>
        <begin position="390"/>
        <end position="400"/>
    </location>
</feature>
<dbReference type="Proteomes" id="UP000031036">
    <property type="component" value="Unassembled WGS sequence"/>
</dbReference>
<protein>
    <submittedName>
        <fullName evidence="2">Abnormal cell migration protein 10</fullName>
    </submittedName>
</protein>
<evidence type="ECO:0000313" key="3">
    <source>
        <dbReference type="Proteomes" id="UP000031036"/>
    </source>
</evidence>
<feature type="region of interest" description="Disordered" evidence="1">
    <location>
        <begin position="253"/>
        <end position="313"/>
    </location>
</feature>
<organism evidence="2 3">
    <name type="scientific">Toxocara canis</name>
    <name type="common">Canine roundworm</name>
    <dbReference type="NCBI Taxonomy" id="6265"/>
    <lineage>
        <taxon>Eukaryota</taxon>
        <taxon>Metazoa</taxon>
        <taxon>Ecdysozoa</taxon>
        <taxon>Nematoda</taxon>
        <taxon>Chromadorea</taxon>
        <taxon>Rhabditida</taxon>
        <taxon>Spirurina</taxon>
        <taxon>Ascaridomorpha</taxon>
        <taxon>Ascaridoidea</taxon>
        <taxon>Toxocaridae</taxon>
        <taxon>Toxocara</taxon>
    </lineage>
</organism>
<accession>A0A0B2V035</accession>
<dbReference type="STRING" id="6265.A0A0B2V035"/>
<name>A0A0B2V035_TOXCA</name>
<dbReference type="OrthoDB" id="5876322at2759"/>
<proteinExistence type="predicted"/>